<gene>
    <name evidence="2" type="ORF">FVE85_8009</name>
</gene>
<feature type="repeat" description="WD" evidence="1">
    <location>
        <begin position="270"/>
        <end position="311"/>
    </location>
</feature>
<keyword evidence="1" id="KW-0853">WD repeat</keyword>
<dbReference type="AlphaFoldDB" id="A0A5J4YNG6"/>
<name>A0A5J4YNG6_PORPP</name>
<keyword evidence="3" id="KW-1185">Reference proteome</keyword>
<dbReference type="InterPro" id="IPR001680">
    <property type="entry name" value="WD40_rpt"/>
</dbReference>
<dbReference type="PROSITE" id="PS50294">
    <property type="entry name" value="WD_REPEATS_REGION"/>
    <property type="match status" value="1"/>
</dbReference>
<protein>
    <submittedName>
        <fullName evidence="2">Uncharacterized protein</fullName>
    </submittedName>
</protein>
<evidence type="ECO:0000313" key="2">
    <source>
        <dbReference type="EMBL" id="KAA8492502.1"/>
    </source>
</evidence>
<comment type="caution">
    <text evidence="2">The sequence shown here is derived from an EMBL/GenBank/DDBJ whole genome shotgun (WGS) entry which is preliminary data.</text>
</comment>
<proteinExistence type="predicted"/>
<evidence type="ECO:0000256" key="1">
    <source>
        <dbReference type="PROSITE-ProRule" id="PRU00221"/>
    </source>
</evidence>
<dbReference type="SUPFAM" id="SSF50978">
    <property type="entry name" value="WD40 repeat-like"/>
    <property type="match status" value="1"/>
</dbReference>
<sequence length="636" mass="68912">MKALRCEPLIVRQALPRLPIEAREASAPEMLPWKLNLMAVMNDSERMGSQVIVALADGSLRQYSVDLKASSLSARPGSRVLTRRSDVMATRRRADLSCPRNADAIKLERIIAVDALRGAHINNMRIARLWDSSVLVLTCGDPMSDMDPGKVVFVALGNQVSDGTPESSDGPLGDLLWEAQLTAAKSQALCRLDNTAPAQVSNLGSTEFLLNGSAWGLDVLEKTGDILVSTNGRLLYSYRVCSLEATNEFNWENIELLGHFLAICAPSPPFQAHSHNIPCVSISKGAQLSASGSIDGTLKVWRYTEGGTLHCEIDNWPRSRPNLVYPWGVGASEWFWSVRWIPDCLIRVEPTGDPAPRHAAKPSIENIGTEQPTVVEVDPLCRAFSCAQGSGNDIQDGADSGAEDLFKRLASCSTPCMGNSNVHNGDAGTGPWIKSATSKTKLSVDGDDFLLVSQQQSLFLYNVGEQRVLTSLQDVIPDQVRQSQCLPDAHWSGGDRLSILEFVSDMSIVVAGLQLSGVLAFIHVKKSKRGSFSYEYELVVLRVVLPSGACVYPSSREAHQDDAPCQSDQESLEPHASGAAAILPVDEMVAVAEDARACQIAGVGIQGQERAGTSSMLYVLYMDMTLSAFELSWARV</sequence>
<accession>A0A5J4YNG6</accession>
<dbReference type="EMBL" id="VRMN01000009">
    <property type="protein sequence ID" value="KAA8492502.1"/>
    <property type="molecule type" value="Genomic_DNA"/>
</dbReference>
<dbReference type="InterPro" id="IPR036322">
    <property type="entry name" value="WD40_repeat_dom_sf"/>
</dbReference>
<organism evidence="2 3">
    <name type="scientific">Porphyridium purpureum</name>
    <name type="common">Red alga</name>
    <name type="synonym">Porphyridium cruentum</name>
    <dbReference type="NCBI Taxonomy" id="35688"/>
    <lineage>
        <taxon>Eukaryota</taxon>
        <taxon>Rhodophyta</taxon>
        <taxon>Bangiophyceae</taxon>
        <taxon>Porphyridiales</taxon>
        <taxon>Porphyridiaceae</taxon>
        <taxon>Porphyridium</taxon>
    </lineage>
</organism>
<dbReference type="PROSITE" id="PS50082">
    <property type="entry name" value="WD_REPEATS_2"/>
    <property type="match status" value="1"/>
</dbReference>
<dbReference type="Proteomes" id="UP000324585">
    <property type="component" value="Unassembled WGS sequence"/>
</dbReference>
<reference evidence="3" key="1">
    <citation type="journal article" date="2019" name="Nat. Commun.">
        <title>Expansion of phycobilisome linker gene families in mesophilic red algae.</title>
        <authorList>
            <person name="Lee J."/>
            <person name="Kim D."/>
            <person name="Bhattacharya D."/>
            <person name="Yoon H.S."/>
        </authorList>
    </citation>
    <scope>NUCLEOTIDE SEQUENCE [LARGE SCALE GENOMIC DNA]</scope>
    <source>
        <strain evidence="3">CCMP 1328</strain>
    </source>
</reference>
<dbReference type="Gene3D" id="2.130.10.10">
    <property type="entry name" value="YVTN repeat-like/Quinoprotein amine dehydrogenase"/>
    <property type="match status" value="1"/>
</dbReference>
<evidence type="ECO:0000313" key="3">
    <source>
        <dbReference type="Proteomes" id="UP000324585"/>
    </source>
</evidence>
<dbReference type="InterPro" id="IPR015943">
    <property type="entry name" value="WD40/YVTN_repeat-like_dom_sf"/>
</dbReference>